<feature type="domain" description="Flagellar hook-associated protein 2 N-terminal" evidence="6">
    <location>
        <begin position="8"/>
        <end position="104"/>
    </location>
</feature>
<dbReference type="GO" id="GO:0009421">
    <property type="term" value="C:bacterial-type flagellum filament cap"/>
    <property type="evidence" value="ECO:0007669"/>
    <property type="project" value="InterPro"/>
</dbReference>
<sequence>MRISGLATGMEPEKIISDLMKAHRIPLDRITQKKQYLQWQLDDYRNIQRNLKATSEKVSDTIMKSSTLLAKKVNSSNPDAVSIKSMSASAEFSGTISVQRLATQSTLQSSGSIMSPGLSEDSTLQDLGITGSSITITASGSATGVTVAFDPTKDTLKSLIEKVNKQTGVSAFYDSHSGKISLTAKNGGAETIAISGNGNIAEKLKLDNGVSVDGSNAKFKLNGLETERSSNTFQINGFEINLKQVTTSDVTFNSAPDTDKIVDAVVKFVDDYNKMIEELNAKIREPKHRKFQPLSEEQKKEMKENDIKLWEEKAKSGTLSNDPTISAMLTKMRGIMMSSVEGSNGEKIRLSDLGITTTKDYKENGKLVIDADKLKAAIIKDPNKVYEVFAKSSSATDAGGIAVQFREAVVTSEKAIATRAGKFGAVNGNDTFTLGRTMKDINKQIERFEHRLKMTEDRYWKQFTAMERAIQRANAQSANLMNALGGGGGGN</sequence>
<comment type="function">
    <text evidence="5">Required for morphogenesis and for the elongation of the flagellar filament by facilitating polymerization of the flagellin monomers at the tip of growing filament. Forms a capping structure, which prevents flagellin subunits (transported through the central channel of the flagellum) from leaking out without polymerization at the distal end.</text>
</comment>
<dbReference type="AlphaFoldDB" id="A0A927MPJ9"/>
<dbReference type="Pfam" id="PF07195">
    <property type="entry name" value="FliD_C"/>
    <property type="match status" value="1"/>
</dbReference>
<dbReference type="InterPro" id="IPR010810">
    <property type="entry name" value="Flagellin_hook_IN_motif"/>
</dbReference>
<dbReference type="PANTHER" id="PTHR30288:SF0">
    <property type="entry name" value="FLAGELLAR HOOK-ASSOCIATED PROTEIN 2"/>
    <property type="match status" value="1"/>
</dbReference>
<evidence type="ECO:0000313" key="9">
    <source>
        <dbReference type="Proteomes" id="UP000658225"/>
    </source>
</evidence>
<evidence type="ECO:0000313" key="8">
    <source>
        <dbReference type="EMBL" id="MBE1555026.1"/>
    </source>
</evidence>
<dbReference type="PANTHER" id="PTHR30288">
    <property type="entry name" value="FLAGELLAR CAP/ASSEMBLY PROTEIN FLID"/>
    <property type="match status" value="1"/>
</dbReference>
<gene>
    <name evidence="8" type="ORF">H4683_002125</name>
</gene>
<dbReference type="InterPro" id="IPR010809">
    <property type="entry name" value="FliD_C"/>
</dbReference>
<evidence type="ECO:0000256" key="5">
    <source>
        <dbReference type="RuleBase" id="RU362066"/>
    </source>
</evidence>
<dbReference type="GO" id="GO:0007155">
    <property type="term" value="P:cell adhesion"/>
    <property type="evidence" value="ECO:0007669"/>
    <property type="project" value="InterPro"/>
</dbReference>
<evidence type="ECO:0000256" key="1">
    <source>
        <dbReference type="ARBA" id="ARBA00009764"/>
    </source>
</evidence>
<evidence type="ECO:0000259" key="6">
    <source>
        <dbReference type="Pfam" id="PF02465"/>
    </source>
</evidence>
<keyword evidence="8" id="KW-0282">Flagellum</keyword>
<comment type="caution">
    <text evidence="8">The sequence shown here is derived from an EMBL/GenBank/DDBJ whole genome shotgun (WGS) entry which is preliminary data.</text>
</comment>
<comment type="similarity">
    <text evidence="1 5">Belongs to the FliD family.</text>
</comment>
<dbReference type="Pfam" id="PF07196">
    <property type="entry name" value="Flagellin_IN"/>
    <property type="match status" value="1"/>
</dbReference>
<keyword evidence="5" id="KW-0964">Secreted</keyword>
<comment type="subcellular location">
    <subcellularLocation>
        <location evidence="5">Secreted</location>
    </subcellularLocation>
    <subcellularLocation>
        <location evidence="5">Bacterial flagellum</location>
    </subcellularLocation>
</comment>
<keyword evidence="3" id="KW-0175">Coiled coil</keyword>
<reference evidence="8" key="1">
    <citation type="submission" date="2020-10" db="EMBL/GenBank/DDBJ databases">
        <title>Genomic Encyclopedia of Type Strains, Phase IV (KMG-IV): sequencing the most valuable type-strain genomes for metagenomic binning, comparative biology and taxonomic classification.</title>
        <authorList>
            <person name="Goeker M."/>
        </authorList>
    </citation>
    <scope>NUCLEOTIDE SEQUENCE</scope>
    <source>
        <strain evidence="8">DSM 13886</strain>
    </source>
</reference>
<proteinExistence type="inferred from homology"/>
<dbReference type="GO" id="GO:0005576">
    <property type="term" value="C:extracellular region"/>
    <property type="evidence" value="ECO:0007669"/>
    <property type="project" value="UniProtKB-SubCell"/>
</dbReference>
<keyword evidence="8" id="KW-0966">Cell projection</keyword>
<name>A0A927MPJ9_9BACL</name>
<dbReference type="Proteomes" id="UP000658225">
    <property type="component" value="Unassembled WGS sequence"/>
</dbReference>
<dbReference type="InterPro" id="IPR040026">
    <property type="entry name" value="FliD"/>
</dbReference>
<evidence type="ECO:0000256" key="3">
    <source>
        <dbReference type="ARBA" id="ARBA00023054"/>
    </source>
</evidence>
<dbReference type="RefSeq" id="WP_192598773.1">
    <property type="nucleotide sequence ID" value="NZ_JADBEL010000010.1"/>
</dbReference>
<comment type="subunit">
    <text evidence="2 5">Homopentamer.</text>
</comment>
<feature type="domain" description="Flagellar hook-associated protein 2 C-terminal" evidence="7">
    <location>
        <begin position="214"/>
        <end position="475"/>
    </location>
</feature>
<evidence type="ECO:0000256" key="2">
    <source>
        <dbReference type="ARBA" id="ARBA00011255"/>
    </source>
</evidence>
<evidence type="ECO:0000256" key="4">
    <source>
        <dbReference type="ARBA" id="ARBA00023143"/>
    </source>
</evidence>
<dbReference type="InterPro" id="IPR003481">
    <property type="entry name" value="FliD_N"/>
</dbReference>
<keyword evidence="4 5" id="KW-0975">Bacterial flagellum</keyword>
<dbReference type="EMBL" id="JADBEL010000010">
    <property type="protein sequence ID" value="MBE1555026.1"/>
    <property type="molecule type" value="Genomic_DNA"/>
</dbReference>
<dbReference type="GO" id="GO:0071973">
    <property type="term" value="P:bacterial-type flagellum-dependent cell motility"/>
    <property type="evidence" value="ECO:0007669"/>
    <property type="project" value="TreeGrafter"/>
</dbReference>
<organism evidence="8 9">
    <name type="scientific">Sporosarcina limicola</name>
    <dbReference type="NCBI Taxonomy" id="34101"/>
    <lineage>
        <taxon>Bacteria</taxon>
        <taxon>Bacillati</taxon>
        <taxon>Bacillota</taxon>
        <taxon>Bacilli</taxon>
        <taxon>Bacillales</taxon>
        <taxon>Caryophanaceae</taxon>
        <taxon>Sporosarcina</taxon>
    </lineage>
</organism>
<accession>A0A927MPJ9</accession>
<dbReference type="Pfam" id="PF02465">
    <property type="entry name" value="FliD_N"/>
    <property type="match status" value="1"/>
</dbReference>
<keyword evidence="9" id="KW-1185">Reference proteome</keyword>
<protein>
    <recommendedName>
        <fullName evidence="5">Flagellar hook-associated protein 2</fullName>
        <shortName evidence="5">HAP2</shortName>
    </recommendedName>
    <alternativeName>
        <fullName evidence="5">Flagellar cap protein</fullName>
    </alternativeName>
</protein>
<evidence type="ECO:0000259" key="7">
    <source>
        <dbReference type="Pfam" id="PF07195"/>
    </source>
</evidence>
<dbReference type="GO" id="GO:0009424">
    <property type="term" value="C:bacterial-type flagellum hook"/>
    <property type="evidence" value="ECO:0007669"/>
    <property type="project" value="UniProtKB-UniRule"/>
</dbReference>
<keyword evidence="8" id="KW-0969">Cilium</keyword>